<dbReference type="Proteomes" id="UP000177383">
    <property type="component" value="Unassembled WGS sequence"/>
</dbReference>
<protein>
    <submittedName>
        <fullName evidence="2">Uncharacterized protein</fullName>
    </submittedName>
</protein>
<evidence type="ECO:0000313" key="2">
    <source>
        <dbReference type="EMBL" id="OGG12990.1"/>
    </source>
</evidence>
<keyword evidence="1" id="KW-0812">Transmembrane</keyword>
<dbReference type="EMBL" id="MFJE01000064">
    <property type="protein sequence ID" value="OGG12990.1"/>
    <property type="molecule type" value="Genomic_DNA"/>
</dbReference>
<comment type="caution">
    <text evidence="2">The sequence shown here is derived from an EMBL/GenBank/DDBJ whole genome shotgun (WGS) entry which is preliminary data.</text>
</comment>
<keyword evidence="1" id="KW-0472">Membrane</keyword>
<keyword evidence="1" id="KW-1133">Transmembrane helix</keyword>
<evidence type="ECO:0000256" key="1">
    <source>
        <dbReference type="SAM" id="Phobius"/>
    </source>
</evidence>
<sequence>MKNQSFFIVVIVLGMLSGLWWAKRIVWTGFYYSDIDRMEDQQTWTIRPPLWSLKQCRDWVNAVNKEGDNYDYECGQGCRFTVELGGITICRITKE</sequence>
<organism evidence="2 3">
    <name type="scientific">Candidatus Gottesmanbacteria bacterium RIFCSPHIGHO2_01_FULL_39_10</name>
    <dbReference type="NCBI Taxonomy" id="1798375"/>
    <lineage>
        <taxon>Bacteria</taxon>
        <taxon>Candidatus Gottesmaniibacteriota</taxon>
    </lineage>
</organism>
<proteinExistence type="predicted"/>
<accession>A0A1F5ZKH7</accession>
<dbReference type="STRING" id="1798375.A2773_01480"/>
<dbReference type="AlphaFoldDB" id="A0A1F5ZKH7"/>
<feature type="transmembrane region" description="Helical" evidence="1">
    <location>
        <begin position="6"/>
        <end position="22"/>
    </location>
</feature>
<evidence type="ECO:0000313" key="3">
    <source>
        <dbReference type="Proteomes" id="UP000177383"/>
    </source>
</evidence>
<name>A0A1F5ZKH7_9BACT</name>
<reference evidence="2 3" key="1">
    <citation type="journal article" date="2016" name="Nat. Commun.">
        <title>Thousands of microbial genomes shed light on interconnected biogeochemical processes in an aquifer system.</title>
        <authorList>
            <person name="Anantharaman K."/>
            <person name="Brown C.T."/>
            <person name="Hug L.A."/>
            <person name="Sharon I."/>
            <person name="Castelle C.J."/>
            <person name="Probst A.J."/>
            <person name="Thomas B.C."/>
            <person name="Singh A."/>
            <person name="Wilkins M.J."/>
            <person name="Karaoz U."/>
            <person name="Brodie E.L."/>
            <person name="Williams K.H."/>
            <person name="Hubbard S.S."/>
            <person name="Banfield J.F."/>
        </authorList>
    </citation>
    <scope>NUCLEOTIDE SEQUENCE [LARGE SCALE GENOMIC DNA]</scope>
</reference>
<gene>
    <name evidence="2" type="ORF">A2773_01480</name>
</gene>